<feature type="compositionally biased region" description="Pro residues" evidence="1">
    <location>
        <begin position="780"/>
        <end position="803"/>
    </location>
</feature>
<feature type="compositionally biased region" description="Basic and acidic residues" evidence="1">
    <location>
        <begin position="807"/>
        <end position="823"/>
    </location>
</feature>
<dbReference type="EMBL" id="CP093313">
    <property type="protein sequence ID" value="UWZ86740.1"/>
    <property type="molecule type" value="Genomic_DNA"/>
</dbReference>
<dbReference type="Pfam" id="PF20245">
    <property type="entry name" value="DUF6600"/>
    <property type="match status" value="1"/>
</dbReference>
<evidence type="ECO:0000259" key="3">
    <source>
        <dbReference type="Pfam" id="PF04773"/>
    </source>
</evidence>
<gene>
    <name evidence="4" type="ORF">MOP44_12510</name>
</gene>
<evidence type="ECO:0000256" key="2">
    <source>
        <dbReference type="SAM" id="SignalP"/>
    </source>
</evidence>
<feature type="compositionally biased region" description="Pro residues" evidence="1">
    <location>
        <begin position="710"/>
        <end position="722"/>
    </location>
</feature>
<protein>
    <submittedName>
        <fullName evidence="4">FecR domain-containing protein</fullName>
    </submittedName>
</protein>
<feature type="compositionally biased region" description="Low complexity" evidence="1">
    <location>
        <begin position="519"/>
        <end position="546"/>
    </location>
</feature>
<reference evidence="4" key="1">
    <citation type="submission" date="2021-04" db="EMBL/GenBank/DDBJ databases">
        <title>Phylogenetic analysis of Acidobacteriaceae.</title>
        <authorList>
            <person name="Qiu L."/>
            <person name="Zhang Q."/>
        </authorList>
    </citation>
    <scope>NUCLEOTIDE SEQUENCE</scope>
    <source>
        <strain evidence="4">DSM 25168</strain>
    </source>
</reference>
<feature type="region of interest" description="Disordered" evidence="1">
    <location>
        <begin position="480"/>
        <end position="829"/>
    </location>
</feature>
<accession>A0A9J7BV39</accession>
<dbReference type="PANTHER" id="PTHR38731:SF3">
    <property type="entry name" value="BLL6125 PROTEIN"/>
    <property type="match status" value="1"/>
</dbReference>
<keyword evidence="2" id="KW-0732">Signal</keyword>
<feature type="domain" description="FecR protein" evidence="3">
    <location>
        <begin position="78"/>
        <end position="158"/>
    </location>
</feature>
<dbReference type="AlphaFoldDB" id="A0A9J7BV39"/>
<feature type="compositionally biased region" description="Low complexity" evidence="1">
    <location>
        <begin position="480"/>
        <end position="507"/>
    </location>
</feature>
<dbReference type="PANTHER" id="PTHR38731">
    <property type="entry name" value="LIPL45-RELATED LIPOPROTEIN-RELATED"/>
    <property type="match status" value="1"/>
</dbReference>
<dbReference type="KEGG" id="orp:MOP44_12510"/>
<feature type="compositionally biased region" description="Pro residues" evidence="1">
    <location>
        <begin position="587"/>
        <end position="603"/>
    </location>
</feature>
<feature type="compositionally biased region" description="Pro residues" evidence="1">
    <location>
        <begin position="689"/>
        <end position="702"/>
    </location>
</feature>
<organism evidence="4 5">
    <name type="scientific">Occallatibacter riparius</name>
    <dbReference type="NCBI Taxonomy" id="1002689"/>
    <lineage>
        <taxon>Bacteria</taxon>
        <taxon>Pseudomonadati</taxon>
        <taxon>Acidobacteriota</taxon>
        <taxon>Terriglobia</taxon>
        <taxon>Terriglobales</taxon>
        <taxon>Acidobacteriaceae</taxon>
        <taxon>Occallatibacter</taxon>
    </lineage>
</organism>
<feature type="compositionally biased region" description="Low complexity" evidence="1">
    <location>
        <begin position="753"/>
        <end position="765"/>
    </location>
</feature>
<keyword evidence="5" id="KW-1185">Reference proteome</keyword>
<dbReference type="InterPro" id="IPR046535">
    <property type="entry name" value="DUF6600"/>
</dbReference>
<dbReference type="InterPro" id="IPR006860">
    <property type="entry name" value="FecR"/>
</dbReference>
<feature type="signal peptide" evidence="2">
    <location>
        <begin position="1"/>
        <end position="31"/>
    </location>
</feature>
<feature type="compositionally biased region" description="Pro residues" evidence="1">
    <location>
        <begin position="639"/>
        <end position="665"/>
    </location>
</feature>
<dbReference type="Pfam" id="PF04773">
    <property type="entry name" value="FecR"/>
    <property type="match status" value="1"/>
</dbReference>
<evidence type="ECO:0000313" key="5">
    <source>
        <dbReference type="Proteomes" id="UP001059380"/>
    </source>
</evidence>
<feature type="compositionally biased region" description="Low complexity" evidence="1">
    <location>
        <begin position="723"/>
        <end position="739"/>
    </location>
</feature>
<sequence length="829" mass="89615">MDVVPTSLSRKLRTGWALPAILLLGSAVAFAQDYGQNDQDPPPEAGRLSAINGNVSVQPAGAQDWGQAYANLPLGPGDRIYTDAGSRAEIQVGQTYLRVGPNTDVTLVDATNQAITIGMGSGSLNVHAYGLWQNQQLQVQTPSGTATVYQPTDFRADVYGGQGQDQSQDQQLSAVFTPFNGSVDVAGADGVGATVQAGQSFEMAGTNPVYPQWLQPAGMDDLDQWSRSRDQQVARAQSYQYMSPGMPGGYELDRAGQWQSGTEYGNVWFPNVDQDWAPYRNGHWINREPWGWTWVEDEQWGYAPFHYGRWVNYHNRWGWIPGPREEHPVWSPALVVFAGGMQGGGGDLAAWFPLGPGEAYRPWYRCSPRYVDRVNITNIQPAPRVVVQKTYVNITNVNVTNVTYVNRTMGATAVPREAFAGGRPVRQAAVRVTPQQMQQARVEAKPVVQPTRAAMITRPAAKPVPVKAAPVLINAKGQAVAAKPHAQPQAPPVRQAAAAPRPIPGRQVIAPPPNAKMTPAAQQAAKAHPPAQAGQGQPQNPQGRPEPGNHPQQGNQPVARPGNQPVPQQGARPGNQPVPQQGARPGNQPPNQQPHPMTPPPGAQPGQRPAIPPQTNRPGTQEPSRPDRPGTVPQQRPVPGEPPAARPGEPPAARPGQPPARPATPPQDQSRPERPDMTPQRPGEARPQNPQPGRPMPPPQARPEPQNRAPEPPAQHPVPPPAERTAPPAQRTLPPTEHTTPPPAQRPGPEQRPTPQQQRPAMPGERPGPPPQARPESRPQTPPPQARPQGPPPRQQQPEPRPGTQPDRNHPAPPERDKPKPKPDQNPPQ</sequence>
<proteinExistence type="predicted"/>
<dbReference type="Proteomes" id="UP001059380">
    <property type="component" value="Chromosome"/>
</dbReference>
<dbReference type="RefSeq" id="WP_260796377.1">
    <property type="nucleotide sequence ID" value="NZ_CP093313.1"/>
</dbReference>
<feature type="compositionally biased region" description="Pro residues" evidence="1">
    <location>
        <begin position="740"/>
        <end position="752"/>
    </location>
</feature>
<name>A0A9J7BV39_9BACT</name>
<evidence type="ECO:0000313" key="4">
    <source>
        <dbReference type="EMBL" id="UWZ86740.1"/>
    </source>
</evidence>
<evidence type="ECO:0000256" key="1">
    <source>
        <dbReference type="SAM" id="MobiDB-lite"/>
    </source>
</evidence>
<feature type="chain" id="PRO_5039913875" evidence="2">
    <location>
        <begin position="32"/>
        <end position="829"/>
    </location>
</feature>